<evidence type="ECO:0000313" key="1">
    <source>
        <dbReference type="EMBL" id="KAK6728215.1"/>
    </source>
</evidence>
<sequence length="73" mass="8455">MLLSRKAIGNFNILSTLYRSWRQPIDYAYTQLKCLWSTPTTKEAKLRVYLSAICPVMMYRSEAWAAPSMVMGM</sequence>
<protein>
    <submittedName>
        <fullName evidence="1">Uncharacterized protein</fullName>
    </submittedName>
</protein>
<name>A0ABR1BQN7_NECAM</name>
<evidence type="ECO:0000313" key="2">
    <source>
        <dbReference type="Proteomes" id="UP001303046"/>
    </source>
</evidence>
<gene>
    <name evidence="1" type="primary">Necator_chrI.g1830</name>
    <name evidence="1" type="ORF">RB195_005704</name>
</gene>
<reference evidence="1 2" key="1">
    <citation type="submission" date="2023-08" db="EMBL/GenBank/DDBJ databases">
        <title>A Necator americanus chromosomal reference genome.</title>
        <authorList>
            <person name="Ilik V."/>
            <person name="Petrzelkova K.J."/>
            <person name="Pardy F."/>
            <person name="Fuh T."/>
            <person name="Niatou-Singa F.S."/>
            <person name="Gouil Q."/>
            <person name="Baker L."/>
            <person name="Ritchie M.E."/>
            <person name="Jex A.R."/>
            <person name="Gazzola D."/>
            <person name="Li H."/>
            <person name="Toshio Fujiwara R."/>
            <person name="Zhan B."/>
            <person name="Aroian R.V."/>
            <person name="Pafco B."/>
            <person name="Schwarz E.M."/>
        </authorList>
    </citation>
    <scope>NUCLEOTIDE SEQUENCE [LARGE SCALE GENOMIC DNA]</scope>
    <source>
        <strain evidence="1 2">Aroian</strain>
        <tissue evidence="1">Whole animal</tissue>
    </source>
</reference>
<keyword evidence="2" id="KW-1185">Reference proteome</keyword>
<organism evidence="1 2">
    <name type="scientific">Necator americanus</name>
    <name type="common">Human hookworm</name>
    <dbReference type="NCBI Taxonomy" id="51031"/>
    <lineage>
        <taxon>Eukaryota</taxon>
        <taxon>Metazoa</taxon>
        <taxon>Ecdysozoa</taxon>
        <taxon>Nematoda</taxon>
        <taxon>Chromadorea</taxon>
        <taxon>Rhabditida</taxon>
        <taxon>Rhabditina</taxon>
        <taxon>Rhabditomorpha</taxon>
        <taxon>Strongyloidea</taxon>
        <taxon>Ancylostomatidae</taxon>
        <taxon>Bunostominae</taxon>
        <taxon>Necator</taxon>
    </lineage>
</organism>
<dbReference type="EMBL" id="JAVFWL010000001">
    <property type="protein sequence ID" value="KAK6728215.1"/>
    <property type="molecule type" value="Genomic_DNA"/>
</dbReference>
<comment type="caution">
    <text evidence="1">The sequence shown here is derived from an EMBL/GenBank/DDBJ whole genome shotgun (WGS) entry which is preliminary data.</text>
</comment>
<accession>A0ABR1BQN7</accession>
<dbReference type="Proteomes" id="UP001303046">
    <property type="component" value="Unassembled WGS sequence"/>
</dbReference>
<proteinExistence type="predicted"/>